<dbReference type="InterPro" id="IPR010730">
    <property type="entry name" value="HET"/>
</dbReference>
<dbReference type="PANTHER" id="PTHR10622">
    <property type="entry name" value="HET DOMAIN-CONTAINING PROTEIN"/>
    <property type="match status" value="1"/>
</dbReference>
<dbReference type="AlphaFoldDB" id="A0A9P5YU32"/>
<feature type="domain" description="Heterokaryon incompatibility" evidence="1">
    <location>
        <begin position="36"/>
        <end position="127"/>
    </location>
</feature>
<accession>A0A9P5YU32</accession>
<dbReference type="Pfam" id="PF06985">
    <property type="entry name" value="HET"/>
    <property type="match status" value="1"/>
</dbReference>
<evidence type="ECO:0000313" key="3">
    <source>
        <dbReference type="Proteomes" id="UP000807469"/>
    </source>
</evidence>
<organism evidence="2 3">
    <name type="scientific">Pholiota conissans</name>
    <dbReference type="NCBI Taxonomy" id="109636"/>
    <lineage>
        <taxon>Eukaryota</taxon>
        <taxon>Fungi</taxon>
        <taxon>Dikarya</taxon>
        <taxon>Basidiomycota</taxon>
        <taxon>Agaricomycotina</taxon>
        <taxon>Agaricomycetes</taxon>
        <taxon>Agaricomycetidae</taxon>
        <taxon>Agaricales</taxon>
        <taxon>Agaricineae</taxon>
        <taxon>Strophariaceae</taxon>
        <taxon>Pholiota</taxon>
    </lineage>
</organism>
<name>A0A9P5YU32_9AGAR</name>
<evidence type="ECO:0000313" key="2">
    <source>
        <dbReference type="EMBL" id="KAF9474750.1"/>
    </source>
</evidence>
<sequence>MHDPDYRRLGQEIESEYQTESAHDAILRLITKHTRYAILSHTWIHGSPGEVTYSDWIAGEFDKHSAGHRKLVNFCKTAWKDHHLALGWMDTVCINKDSSAELNESIRSMYNWCQRSTVCLTYLAETDKIEDIYRDPWFTRGWTLQELLASEYIKFYNKEWS</sequence>
<proteinExistence type="predicted"/>
<comment type="caution">
    <text evidence="2">The sequence shown here is derived from an EMBL/GenBank/DDBJ whole genome shotgun (WGS) entry which is preliminary data.</text>
</comment>
<dbReference type="EMBL" id="MU155364">
    <property type="protein sequence ID" value="KAF9474750.1"/>
    <property type="molecule type" value="Genomic_DNA"/>
</dbReference>
<dbReference type="OrthoDB" id="5122891at2759"/>
<keyword evidence="3" id="KW-1185">Reference proteome</keyword>
<dbReference type="Proteomes" id="UP000807469">
    <property type="component" value="Unassembled WGS sequence"/>
</dbReference>
<evidence type="ECO:0000259" key="1">
    <source>
        <dbReference type="Pfam" id="PF06985"/>
    </source>
</evidence>
<gene>
    <name evidence="2" type="ORF">BDN70DRAFT_959519</name>
</gene>
<dbReference type="PANTHER" id="PTHR10622:SF12">
    <property type="entry name" value="HET DOMAIN-CONTAINING PROTEIN"/>
    <property type="match status" value="1"/>
</dbReference>
<reference evidence="2" key="1">
    <citation type="submission" date="2020-11" db="EMBL/GenBank/DDBJ databases">
        <authorList>
            <consortium name="DOE Joint Genome Institute"/>
            <person name="Ahrendt S."/>
            <person name="Riley R."/>
            <person name="Andreopoulos W."/>
            <person name="Labutti K."/>
            <person name="Pangilinan J."/>
            <person name="Ruiz-Duenas F.J."/>
            <person name="Barrasa J.M."/>
            <person name="Sanchez-Garcia M."/>
            <person name="Camarero S."/>
            <person name="Miyauchi S."/>
            <person name="Serrano A."/>
            <person name="Linde D."/>
            <person name="Babiker R."/>
            <person name="Drula E."/>
            <person name="Ayuso-Fernandez I."/>
            <person name="Pacheco R."/>
            <person name="Padilla G."/>
            <person name="Ferreira P."/>
            <person name="Barriuso J."/>
            <person name="Kellner H."/>
            <person name="Castanera R."/>
            <person name="Alfaro M."/>
            <person name="Ramirez L."/>
            <person name="Pisabarro A.G."/>
            <person name="Kuo A."/>
            <person name="Tritt A."/>
            <person name="Lipzen A."/>
            <person name="He G."/>
            <person name="Yan M."/>
            <person name="Ng V."/>
            <person name="Cullen D."/>
            <person name="Martin F."/>
            <person name="Rosso M.-N."/>
            <person name="Henrissat B."/>
            <person name="Hibbett D."/>
            <person name="Martinez A.T."/>
            <person name="Grigoriev I.V."/>
        </authorList>
    </citation>
    <scope>NUCLEOTIDE SEQUENCE</scope>
    <source>
        <strain evidence="2">CIRM-BRFM 674</strain>
    </source>
</reference>
<protein>
    <recommendedName>
        <fullName evidence="1">Heterokaryon incompatibility domain-containing protein</fullName>
    </recommendedName>
</protein>